<feature type="region of interest" description="Disordered" evidence="3">
    <location>
        <begin position="306"/>
        <end position="333"/>
    </location>
</feature>
<comment type="similarity">
    <text evidence="1">Belongs to the UreD family.</text>
</comment>
<dbReference type="Pfam" id="PF01774">
    <property type="entry name" value="UreD"/>
    <property type="match status" value="1"/>
</dbReference>
<protein>
    <submittedName>
        <fullName evidence="4">Uncharacterized protein</fullName>
    </submittedName>
</protein>
<dbReference type="OrthoDB" id="5550464at2759"/>
<dbReference type="PANTHER" id="PTHR33643:SF1">
    <property type="entry name" value="UREASE ACCESSORY PROTEIN D"/>
    <property type="match status" value="1"/>
</dbReference>
<dbReference type="Proteomes" id="UP000604825">
    <property type="component" value="Unassembled WGS sequence"/>
</dbReference>
<comment type="caution">
    <text evidence="4">The sequence shown here is derived from an EMBL/GenBank/DDBJ whole genome shotgun (WGS) entry which is preliminary data.</text>
</comment>
<dbReference type="InterPro" id="IPR002669">
    <property type="entry name" value="UreD"/>
</dbReference>
<sequence length="381" mass="41741">MAEAATGAVRVERVRGRSVLTRCFARYPLKLIAPSKVGPSSCNAVWLYALTYGGGIVSVSPEDLPPLSILSVLARCAVAGYSRLGVGEGCCSVTCSWCRARARPCRGTPYRARSASATGARRRSPRRPRPRYAGCLMKLDSALPAYTYTMAVLCGLVMLTRVCRMVYKAVGSKCSEQLLEARVGEDALLAVIPDPVTCFSTARYHQKQVFQVSANSNLVVVDWFTSGRYESGEKWDFSFYKSVNHIFLGDQPLFIDSTLLEQGSNYSIAERMHEYNVIAMIVLLGPKLRHIQDKMQDEVKKLMSGQLRPPTSGGSLYTMRSKPPQRPQRPPLVASCSPFGRTGTGMVARVAAVSTELAYSFLRHHLAALEMFLGASPYAAS</sequence>
<reference evidence="4" key="1">
    <citation type="submission" date="2020-10" db="EMBL/GenBank/DDBJ databases">
        <authorList>
            <person name="Han B."/>
            <person name="Lu T."/>
            <person name="Zhao Q."/>
            <person name="Huang X."/>
            <person name="Zhao Y."/>
        </authorList>
    </citation>
    <scope>NUCLEOTIDE SEQUENCE</scope>
</reference>
<evidence type="ECO:0000313" key="4">
    <source>
        <dbReference type="EMBL" id="CAD6251725.1"/>
    </source>
</evidence>
<name>A0A811Q894_9POAL</name>
<keyword evidence="5" id="KW-1185">Reference proteome</keyword>
<organism evidence="4 5">
    <name type="scientific">Miscanthus lutarioriparius</name>
    <dbReference type="NCBI Taxonomy" id="422564"/>
    <lineage>
        <taxon>Eukaryota</taxon>
        <taxon>Viridiplantae</taxon>
        <taxon>Streptophyta</taxon>
        <taxon>Embryophyta</taxon>
        <taxon>Tracheophyta</taxon>
        <taxon>Spermatophyta</taxon>
        <taxon>Magnoliopsida</taxon>
        <taxon>Liliopsida</taxon>
        <taxon>Poales</taxon>
        <taxon>Poaceae</taxon>
        <taxon>PACMAD clade</taxon>
        <taxon>Panicoideae</taxon>
        <taxon>Andropogonodae</taxon>
        <taxon>Andropogoneae</taxon>
        <taxon>Saccharinae</taxon>
        <taxon>Miscanthus</taxon>
    </lineage>
</organism>
<gene>
    <name evidence="4" type="ORF">NCGR_LOCUS35462</name>
</gene>
<dbReference type="AlphaFoldDB" id="A0A811Q894"/>
<dbReference type="PANTHER" id="PTHR33643">
    <property type="entry name" value="UREASE ACCESSORY PROTEIN D"/>
    <property type="match status" value="1"/>
</dbReference>
<keyword evidence="2" id="KW-0143">Chaperone</keyword>
<accession>A0A811Q894</accession>
<dbReference type="EMBL" id="CAJGYO010000008">
    <property type="protein sequence ID" value="CAD6251725.1"/>
    <property type="molecule type" value="Genomic_DNA"/>
</dbReference>
<proteinExistence type="inferred from homology"/>
<evidence type="ECO:0000256" key="3">
    <source>
        <dbReference type="SAM" id="MobiDB-lite"/>
    </source>
</evidence>
<evidence type="ECO:0000256" key="1">
    <source>
        <dbReference type="ARBA" id="ARBA00007177"/>
    </source>
</evidence>
<dbReference type="GO" id="GO:0016151">
    <property type="term" value="F:nickel cation binding"/>
    <property type="evidence" value="ECO:0007669"/>
    <property type="project" value="InterPro"/>
</dbReference>
<evidence type="ECO:0000313" key="5">
    <source>
        <dbReference type="Proteomes" id="UP000604825"/>
    </source>
</evidence>
<evidence type="ECO:0000256" key="2">
    <source>
        <dbReference type="ARBA" id="ARBA00023186"/>
    </source>
</evidence>